<feature type="domain" description="WGR" evidence="4">
    <location>
        <begin position="17"/>
        <end position="114"/>
    </location>
</feature>
<proteinExistence type="predicted"/>
<name>A0A4Y7JEN3_PAPSO</name>
<dbReference type="Pfam" id="PF05406">
    <property type="entry name" value="WGR"/>
    <property type="match status" value="1"/>
</dbReference>
<dbReference type="InterPro" id="IPR008893">
    <property type="entry name" value="WGR_domain"/>
</dbReference>
<evidence type="ECO:0000313" key="6">
    <source>
        <dbReference type="Proteomes" id="UP000316621"/>
    </source>
</evidence>
<dbReference type="GO" id="GO:0070212">
    <property type="term" value="P:protein poly-ADP-ribosylation"/>
    <property type="evidence" value="ECO:0007669"/>
    <property type="project" value="TreeGrafter"/>
</dbReference>
<dbReference type="PROSITE" id="PS51977">
    <property type="entry name" value="WGR"/>
    <property type="match status" value="1"/>
</dbReference>
<dbReference type="PANTHER" id="PTHR10459">
    <property type="entry name" value="DNA LIGASE"/>
    <property type="match status" value="1"/>
</dbReference>
<gene>
    <name evidence="5" type="ORF">C5167_006577</name>
</gene>
<dbReference type="AlphaFoldDB" id="A0A4Y7JEN3"/>
<dbReference type="GO" id="GO:0006302">
    <property type="term" value="P:double-strand break repair"/>
    <property type="evidence" value="ECO:0007669"/>
    <property type="project" value="TreeGrafter"/>
</dbReference>
<sequence>MEREEFIRTLIRLQEERWEILDKYGILYNCAFSLCDKGRELNDYCIMQLIVLPENRLHLYFKKGQVRDDDKDEERVEEKENVDDAIREFARLFKEVTGNEWESEKKIQKKHIKFYLVDMGDGVDVQHGGLGLRHFYLTGVH</sequence>
<keyword evidence="2" id="KW-0808">Transferase</keyword>
<dbReference type="Gramene" id="RZC59277">
    <property type="protein sequence ID" value="RZC59277"/>
    <property type="gene ID" value="C5167_006577"/>
</dbReference>
<dbReference type="STRING" id="3469.A0A4Y7JEN3"/>
<dbReference type="Proteomes" id="UP000316621">
    <property type="component" value="Chromosome 4"/>
</dbReference>
<dbReference type="InterPro" id="IPR050800">
    <property type="entry name" value="ARTD/PARP"/>
</dbReference>
<evidence type="ECO:0000313" key="5">
    <source>
        <dbReference type="EMBL" id="RZC59277.1"/>
    </source>
</evidence>
<dbReference type="EMBL" id="CM010718">
    <property type="protein sequence ID" value="RZC59277.1"/>
    <property type="molecule type" value="Genomic_DNA"/>
</dbReference>
<evidence type="ECO:0000256" key="2">
    <source>
        <dbReference type="ARBA" id="ARBA00022679"/>
    </source>
</evidence>
<keyword evidence="1" id="KW-0328">Glycosyltransferase</keyword>
<keyword evidence="6" id="KW-1185">Reference proteome</keyword>
<evidence type="ECO:0000256" key="3">
    <source>
        <dbReference type="ARBA" id="ARBA00023027"/>
    </source>
</evidence>
<dbReference type="PANTHER" id="PTHR10459:SF106">
    <property type="entry name" value="PROTEIN ADP-RIBOSYLTRANSFERASE PARP3"/>
    <property type="match status" value="1"/>
</dbReference>
<dbReference type="GO" id="GO:1990404">
    <property type="term" value="F:NAD+-protein mono-ADP-ribosyltransferase activity"/>
    <property type="evidence" value="ECO:0007669"/>
    <property type="project" value="TreeGrafter"/>
</dbReference>
<dbReference type="SMART" id="SM00773">
    <property type="entry name" value="WGR"/>
    <property type="match status" value="1"/>
</dbReference>
<reference evidence="5 6" key="1">
    <citation type="journal article" date="2018" name="Science">
        <title>The opium poppy genome and morphinan production.</title>
        <authorList>
            <person name="Guo L."/>
            <person name="Winzer T."/>
            <person name="Yang X."/>
            <person name="Li Y."/>
            <person name="Ning Z."/>
            <person name="He Z."/>
            <person name="Teodor R."/>
            <person name="Lu Y."/>
            <person name="Bowser T.A."/>
            <person name="Graham I.A."/>
            <person name="Ye K."/>
        </authorList>
    </citation>
    <scope>NUCLEOTIDE SEQUENCE [LARGE SCALE GENOMIC DNA]</scope>
    <source>
        <strain evidence="6">cv. HN1</strain>
        <tissue evidence="5">Leaves</tissue>
    </source>
</reference>
<keyword evidence="3" id="KW-0520">NAD</keyword>
<evidence type="ECO:0000259" key="4">
    <source>
        <dbReference type="PROSITE" id="PS51977"/>
    </source>
</evidence>
<evidence type="ECO:0000256" key="1">
    <source>
        <dbReference type="ARBA" id="ARBA00022676"/>
    </source>
</evidence>
<organism evidence="5 6">
    <name type="scientific">Papaver somniferum</name>
    <name type="common">Opium poppy</name>
    <dbReference type="NCBI Taxonomy" id="3469"/>
    <lineage>
        <taxon>Eukaryota</taxon>
        <taxon>Viridiplantae</taxon>
        <taxon>Streptophyta</taxon>
        <taxon>Embryophyta</taxon>
        <taxon>Tracheophyta</taxon>
        <taxon>Spermatophyta</taxon>
        <taxon>Magnoliopsida</taxon>
        <taxon>Ranunculales</taxon>
        <taxon>Papaveraceae</taxon>
        <taxon>Papaveroideae</taxon>
        <taxon>Papaver</taxon>
    </lineage>
</organism>
<accession>A0A4Y7JEN3</accession>
<dbReference type="GO" id="GO:0005730">
    <property type="term" value="C:nucleolus"/>
    <property type="evidence" value="ECO:0007669"/>
    <property type="project" value="TreeGrafter"/>
</dbReference>
<dbReference type="InterPro" id="IPR036930">
    <property type="entry name" value="WGR_dom_sf"/>
</dbReference>
<dbReference type="GO" id="GO:0003950">
    <property type="term" value="F:NAD+ poly-ADP-ribosyltransferase activity"/>
    <property type="evidence" value="ECO:0007669"/>
    <property type="project" value="TreeGrafter"/>
</dbReference>
<dbReference type="SUPFAM" id="SSF142921">
    <property type="entry name" value="WGR domain-like"/>
    <property type="match status" value="1"/>
</dbReference>
<protein>
    <recommendedName>
        <fullName evidence="4">WGR domain-containing protein</fullName>
    </recommendedName>
</protein>